<dbReference type="Pfam" id="PF09438">
    <property type="entry name" value="DUF2017"/>
    <property type="match status" value="1"/>
</dbReference>
<dbReference type="STRING" id="1079994.SAMN04488565_2435"/>
<evidence type="ECO:0000256" key="1">
    <source>
        <dbReference type="SAM" id="MobiDB-lite"/>
    </source>
</evidence>
<accession>A0A1H1A8S8</accession>
<dbReference type="RefSeq" id="WP_010156830.1">
    <property type="nucleotide sequence ID" value="NZ_FNKB01000001.1"/>
</dbReference>
<reference evidence="2 3" key="1">
    <citation type="submission" date="2016-10" db="EMBL/GenBank/DDBJ databases">
        <authorList>
            <person name="de Groot N.N."/>
        </authorList>
    </citation>
    <scope>NUCLEOTIDE SEQUENCE [LARGE SCALE GENOMIC DNA]</scope>
    <source>
        <strain evidence="2 3">DSM 22788</strain>
    </source>
</reference>
<proteinExistence type="predicted"/>
<organism evidence="2 3">
    <name type="scientific">Leucobacter chromiiresistens</name>
    <dbReference type="NCBI Taxonomy" id="1079994"/>
    <lineage>
        <taxon>Bacteria</taxon>
        <taxon>Bacillati</taxon>
        <taxon>Actinomycetota</taxon>
        <taxon>Actinomycetes</taxon>
        <taxon>Micrococcales</taxon>
        <taxon>Microbacteriaceae</taxon>
        <taxon>Leucobacter</taxon>
    </lineage>
</organism>
<name>A0A1H1A8S8_9MICO</name>
<protein>
    <submittedName>
        <fullName evidence="2">Uncharacterized protein</fullName>
    </submittedName>
</protein>
<feature type="region of interest" description="Disordered" evidence="1">
    <location>
        <begin position="183"/>
        <end position="213"/>
    </location>
</feature>
<dbReference type="AlphaFoldDB" id="A0A1H1A8S8"/>
<dbReference type="Proteomes" id="UP000182690">
    <property type="component" value="Unassembled WGS sequence"/>
</dbReference>
<dbReference type="eggNOG" id="ENOG5032Z6K">
    <property type="taxonomic scope" value="Bacteria"/>
</dbReference>
<dbReference type="OrthoDB" id="3268479at2"/>
<evidence type="ECO:0000313" key="3">
    <source>
        <dbReference type="Proteomes" id="UP000182690"/>
    </source>
</evidence>
<dbReference type="InterPro" id="IPR018561">
    <property type="entry name" value="AosR"/>
</dbReference>
<gene>
    <name evidence="2" type="ORF">SAMN04488565_2435</name>
</gene>
<dbReference type="EMBL" id="FNKB01000001">
    <property type="protein sequence ID" value="SDQ36128.1"/>
    <property type="molecule type" value="Genomic_DNA"/>
</dbReference>
<evidence type="ECO:0000313" key="2">
    <source>
        <dbReference type="EMBL" id="SDQ36128.1"/>
    </source>
</evidence>
<sequence length="213" mass="22524">MKLLPLPGRGLRLLLDHDEAAMLDQLIAQLIQLLQSHSSTALDPDPLFASLEVGGSDETPDDPALARLFPDAYAEGARSGEFRSVTEQGLLNRKLQDAMDVTAALGLGGGAPADGTLVEVDISQSTLPAWVRTVTALRLAIAARIGLDGSEDRPRLLDDEETRGTVLVFDWLAAILESVLAIVESGEPDDETDDAPDPDSGPRPDPGAANRNG</sequence>
<feature type="compositionally biased region" description="Acidic residues" evidence="1">
    <location>
        <begin position="186"/>
        <end position="197"/>
    </location>
</feature>